<dbReference type="HAMAP" id="MF_00418">
    <property type="entry name" value="DapA"/>
    <property type="match status" value="1"/>
</dbReference>
<evidence type="ECO:0000256" key="12">
    <source>
        <dbReference type="HAMAP-Rule" id="MF_00418"/>
    </source>
</evidence>
<evidence type="ECO:0000313" key="16">
    <source>
        <dbReference type="EMBL" id="OFD89812.1"/>
    </source>
</evidence>
<evidence type="ECO:0000256" key="3">
    <source>
        <dbReference type="ARBA" id="ARBA00007592"/>
    </source>
</evidence>
<feature type="site" description="Part of a proton relay during catalysis" evidence="12">
    <location>
        <position position="108"/>
    </location>
</feature>
<evidence type="ECO:0000256" key="5">
    <source>
        <dbReference type="ARBA" id="ARBA00022490"/>
    </source>
</evidence>
<feature type="active site" description="Proton donor/acceptor" evidence="12 14">
    <location>
        <position position="134"/>
    </location>
</feature>
<feature type="active site" description="Schiff-base intermediate with substrate" evidence="12 14">
    <location>
        <position position="162"/>
    </location>
</feature>
<evidence type="ECO:0000256" key="15">
    <source>
        <dbReference type="PIRSR" id="PIRSR001365-2"/>
    </source>
</evidence>
<protein>
    <recommendedName>
        <fullName evidence="4 12">4-hydroxy-tetrahydrodipicolinate synthase</fullName>
        <shortName evidence="12">HTPA synthase</shortName>
        <ecNumber evidence="4 12">4.3.3.7</ecNumber>
    </recommendedName>
</protein>
<keyword evidence="8 12" id="KW-0457">Lysine biosynthesis</keyword>
<proteinExistence type="inferred from homology"/>
<name>A0A1E8BKY8_BACMY</name>
<dbReference type="SMART" id="SM01130">
    <property type="entry name" value="DHDPS"/>
    <property type="match status" value="1"/>
</dbReference>
<evidence type="ECO:0000256" key="11">
    <source>
        <dbReference type="ARBA" id="ARBA00047836"/>
    </source>
</evidence>
<dbReference type="GO" id="GO:0009089">
    <property type="term" value="P:lysine biosynthetic process via diaminopimelate"/>
    <property type="evidence" value="ECO:0007669"/>
    <property type="project" value="UniProtKB-UniRule"/>
</dbReference>
<evidence type="ECO:0000313" key="17">
    <source>
        <dbReference type="Proteomes" id="UP000175835"/>
    </source>
</evidence>
<dbReference type="RefSeq" id="WP_070146792.1">
    <property type="nucleotide sequence ID" value="NZ_LXLX01000045.1"/>
</dbReference>
<comment type="similarity">
    <text evidence="3 12 13">Belongs to the DapA family.</text>
</comment>
<dbReference type="Pfam" id="PF00701">
    <property type="entry name" value="DHDPS"/>
    <property type="match status" value="1"/>
</dbReference>
<dbReference type="PANTHER" id="PTHR12128:SF66">
    <property type="entry name" value="4-HYDROXY-2-OXOGLUTARATE ALDOLASE, MITOCHONDRIAL"/>
    <property type="match status" value="1"/>
</dbReference>
<dbReference type="InterPro" id="IPR005263">
    <property type="entry name" value="DapA"/>
</dbReference>
<comment type="pathway">
    <text evidence="2 12">Amino-acid biosynthesis; L-lysine biosynthesis via DAP pathway; (S)-tetrahydrodipicolinate from L-aspartate: step 3/4.</text>
</comment>
<comment type="subcellular location">
    <subcellularLocation>
        <location evidence="12">Cytoplasm</location>
    </subcellularLocation>
</comment>
<dbReference type="PRINTS" id="PR00146">
    <property type="entry name" value="DHPICSNTHASE"/>
</dbReference>
<dbReference type="UniPathway" id="UPA00034">
    <property type="reaction ID" value="UER00017"/>
</dbReference>
<keyword evidence="5 12" id="KW-0963">Cytoplasm</keyword>
<evidence type="ECO:0000256" key="2">
    <source>
        <dbReference type="ARBA" id="ARBA00005120"/>
    </source>
</evidence>
<dbReference type="GO" id="GO:0008840">
    <property type="term" value="F:4-hydroxy-tetrahydrodipicolinate synthase activity"/>
    <property type="evidence" value="ECO:0007669"/>
    <property type="project" value="UniProtKB-UniRule"/>
</dbReference>
<comment type="catalytic activity">
    <reaction evidence="11 12">
        <text>L-aspartate 4-semialdehyde + pyruvate = (2S,4S)-4-hydroxy-2,3,4,5-tetrahydrodipicolinate + H2O + H(+)</text>
        <dbReference type="Rhea" id="RHEA:34171"/>
        <dbReference type="ChEBI" id="CHEBI:15361"/>
        <dbReference type="ChEBI" id="CHEBI:15377"/>
        <dbReference type="ChEBI" id="CHEBI:15378"/>
        <dbReference type="ChEBI" id="CHEBI:67139"/>
        <dbReference type="ChEBI" id="CHEBI:537519"/>
        <dbReference type="EC" id="4.3.3.7"/>
    </reaction>
</comment>
<comment type="caution">
    <text evidence="16">The sequence shown here is derived from an EMBL/GenBank/DDBJ whole genome shotgun (WGS) entry which is preliminary data.</text>
</comment>
<evidence type="ECO:0000256" key="4">
    <source>
        <dbReference type="ARBA" id="ARBA00012086"/>
    </source>
</evidence>
<gene>
    <name evidence="12" type="primary">dapA</name>
    <name evidence="16" type="ORF">BWGOE11_35250</name>
</gene>
<keyword evidence="9 12" id="KW-0456">Lyase</keyword>
<keyword evidence="10 12" id="KW-0704">Schiff base</keyword>
<feature type="binding site" evidence="12 15">
    <location>
        <position position="46"/>
    </location>
    <ligand>
        <name>pyruvate</name>
        <dbReference type="ChEBI" id="CHEBI:15361"/>
    </ligand>
</feature>
<keyword evidence="7 12" id="KW-0220">Diaminopimelate biosynthesis</keyword>
<comment type="subunit">
    <text evidence="12">Homotetramer; dimer of dimers.</text>
</comment>
<dbReference type="SUPFAM" id="SSF51569">
    <property type="entry name" value="Aldolase"/>
    <property type="match status" value="1"/>
</dbReference>
<evidence type="ECO:0000256" key="9">
    <source>
        <dbReference type="ARBA" id="ARBA00023239"/>
    </source>
</evidence>
<feature type="binding site" evidence="12 15">
    <location>
        <position position="204"/>
    </location>
    <ligand>
        <name>pyruvate</name>
        <dbReference type="ChEBI" id="CHEBI:15361"/>
    </ligand>
</feature>
<dbReference type="Gene3D" id="3.20.20.70">
    <property type="entry name" value="Aldolase class I"/>
    <property type="match status" value="1"/>
</dbReference>
<dbReference type="PIRSF" id="PIRSF001365">
    <property type="entry name" value="DHDPS"/>
    <property type="match status" value="1"/>
</dbReference>
<dbReference type="GO" id="GO:0005829">
    <property type="term" value="C:cytosol"/>
    <property type="evidence" value="ECO:0007669"/>
    <property type="project" value="TreeGrafter"/>
</dbReference>
<comment type="function">
    <text evidence="1 12">Catalyzes the condensation of (S)-aspartate-beta-semialdehyde [(S)-ASA] and pyruvate to 4-hydroxy-tetrahydrodipicolinate (HTPA).</text>
</comment>
<evidence type="ECO:0000256" key="1">
    <source>
        <dbReference type="ARBA" id="ARBA00003294"/>
    </source>
</evidence>
<evidence type="ECO:0000256" key="13">
    <source>
        <dbReference type="PIRNR" id="PIRNR001365"/>
    </source>
</evidence>
<evidence type="ECO:0000256" key="8">
    <source>
        <dbReference type="ARBA" id="ARBA00023154"/>
    </source>
</evidence>
<dbReference type="PATRIC" id="fig|86662.28.peg.3644"/>
<dbReference type="GO" id="GO:0019877">
    <property type="term" value="P:diaminopimelate biosynthetic process"/>
    <property type="evidence" value="ECO:0007669"/>
    <property type="project" value="UniProtKB-UniRule"/>
</dbReference>
<evidence type="ECO:0000256" key="14">
    <source>
        <dbReference type="PIRSR" id="PIRSR001365-1"/>
    </source>
</evidence>
<dbReference type="AlphaFoldDB" id="A0A1E8BKY8"/>
<dbReference type="EMBL" id="LXLX01000045">
    <property type="protein sequence ID" value="OFD89812.1"/>
    <property type="molecule type" value="Genomic_DNA"/>
</dbReference>
<dbReference type="NCBIfam" id="TIGR00674">
    <property type="entry name" value="dapA"/>
    <property type="match status" value="1"/>
</dbReference>
<dbReference type="PANTHER" id="PTHR12128">
    <property type="entry name" value="DIHYDRODIPICOLINATE SYNTHASE"/>
    <property type="match status" value="1"/>
</dbReference>
<dbReference type="InterPro" id="IPR013785">
    <property type="entry name" value="Aldolase_TIM"/>
</dbReference>
<sequence>MNFHGILVPLVTPFKNDKSLDVDTLKQLTNTFIDKGVTGLVVCGTTGEYYALNEAERETVLKTVAEVAKGRVTLIAGINDLSTEGAINRAKQAKELGYEGLMLSPTPYSLPDQTGVIAHYETVASATDLPIIMYNFPARIGIEIEHDTVVHLSKKLNIVAIKESSGDFSRALRLLQTPFENFEVICGCDDQAVDFFFWGAKSWIAGAGNVFPEEQVAMFNAAQAGDWDKARQIMREIHPAIHSMESGNYNQKAKLGCLKGEINVGAVRLPLSDLSEEEKAEFLAFFNK</sequence>
<comment type="caution">
    <text evidence="12">Was originally thought to be a dihydrodipicolinate synthase (DHDPS), catalyzing the condensation of (S)-aspartate-beta-semialdehyde [(S)-ASA] and pyruvate to dihydrodipicolinate (DHDP). However, it was shown in E.coli that the product of the enzymatic reaction is not dihydrodipicolinate but in fact (4S)-4-hydroxy-2,3,4,5-tetrahydro-(2S)-dipicolinic acid (HTPA), and that the consecutive dehydration reaction leading to DHDP is not spontaneous but catalyzed by DapB.</text>
</comment>
<evidence type="ECO:0000256" key="7">
    <source>
        <dbReference type="ARBA" id="ARBA00022915"/>
    </source>
</evidence>
<feature type="site" description="Part of a proton relay during catalysis" evidence="12">
    <location>
        <position position="45"/>
    </location>
</feature>
<dbReference type="CDD" id="cd00408">
    <property type="entry name" value="DHDPS-like"/>
    <property type="match status" value="1"/>
</dbReference>
<evidence type="ECO:0000256" key="6">
    <source>
        <dbReference type="ARBA" id="ARBA00022605"/>
    </source>
</evidence>
<dbReference type="Proteomes" id="UP000175835">
    <property type="component" value="Unassembled WGS sequence"/>
</dbReference>
<dbReference type="EC" id="4.3.3.7" evidence="4 12"/>
<reference evidence="16 17" key="1">
    <citation type="submission" date="2016-05" db="EMBL/GenBank/DDBJ databases">
        <title>Bacillus thuringiensis and Bacillus weihenstephanensis as novel biocontrol agents of wilt causing Verticillium species.</title>
        <authorList>
            <person name="Hollensteiner J."/>
            <person name="Wemheuer F."/>
            <person name="Harting R."/>
            <person name="Kolarzyk A."/>
            <person name="Diaz-Valerio S."/>
            <person name="Poehlein A."/>
            <person name="Brzuszkiewicz E."/>
            <person name="Nesemann K."/>
            <person name="Braus-Stromeyer S."/>
            <person name="Braus G."/>
            <person name="Daniel R."/>
            <person name="Liesegang H."/>
        </authorList>
    </citation>
    <scope>NUCLEOTIDE SEQUENCE [LARGE SCALE GENOMIC DNA]</scope>
    <source>
        <strain evidence="16 17">GOE11</strain>
    </source>
</reference>
<accession>A0A1E8BKY8</accession>
<dbReference type="InterPro" id="IPR002220">
    <property type="entry name" value="DapA-like"/>
</dbReference>
<organism evidence="16 17">
    <name type="scientific">Bacillus mycoides</name>
    <dbReference type="NCBI Taxonomy" id="1405"/>
    <lineage>
        <taxon>Bacteria</taxon>
        <taxon>Bacillati</taxon>
        <taxon>Bacillota</taxon>
        <taxon>Bacilli</taxon>
        <taxon>Bacillales</taxon>
        <taxon>Bacillaceae</taxon>
        <taxon>Bacillus</taxon>
        <taxon>Bacillus cereus group</taxon>
    </lineage>
</organism>
<evidence type="ECO:0000256" key="10">
    <source>
        <dbReference type="ARBA" id="ARBA00023270"/>
    </source>
</evidence>
<keyword evidence="6 12" id="KW-0028">Amino-acid biosynthesis</keyword>